<feature type="compositionally biased region" description="Polar residues" evidence="2">
    <location>
        <begin position="204"/>
        <end position="219"/>
    </location>
</feature>
<sequence length="416" mass="42958">MAVTLLWWLGLEVHDGSGEGETDGTGGDGGVVEEIDGLMAELQMVEERIGRLVAAEAQAAAEEVAMAEAAAERAAEAEAAAAEMEGGSRSVRFAETAASSSATPVRGKSVDVSGADSPSGKEYPATPFPDAGDATAFPRSSSVDVSGADSPSGKEYPATPFPDAGDATVFPRSSSVDVSGADSPSGKEYPATPFPDAGDATAFPRSSSVDVSGADSPSGNEYPATLVPNANESEENRSPDTPSAGALSPDELATEMLLGAGATPTKVQTSKTRPENQTPLRTPLRPTPRPFIFAQRSLGRSPRSPWELPPFQPSPAKTPVLPAWDAHVPTSSYDASASYATPKRPSRVAVDADVGDDALYQLGTPMVTPSSARHARYAYTPAKLQSARKPAIALDPSLMASISSLPIDEPDSLFAL</sequence>
<dbReference type="Proteomes" id="UP000054408">
    <property type="component" value="Unassembled WGS sequence"/>
</dbReference>
<protein>
    <submittedName>
        <fullName evidence="4">Uncharacterized protein</fullName>
    </submittedName>
</protein>
<feature type="region of interest" description="Disordered" evidence="2">
    <location>
        <begin position="95"/>
        <end position="248"/>
    </location>
</feature>
<name>A0A0L0DUD3_THETB</name>
<gene>
    <name evidence="4" type="ORF">AMSG_01932</name>
</gene>
<dbReference type="GeneID" id="25561647"/>
<dbReference type="RefSeq" id="XP_013761430.1">
    <property type="nucleotide sequence ID" value="XM_013905976.1"/>
</dbReference>
<evidence type="ECO:0000256" key="1">
    <source>
        <dbReference type="SAM" id="Coils"/>
    </source>
</evidence>
<keyword evidence="3" id="KW-0732">Signal</keyword>
<feature type="coiled-coil region" evidence="1">
    <location>
        <begin position="52"/>
        <end position="87"/>
    </location>
</feature>
<evidence type="ECO:0000256" key="2">
    <source>
        <dbReference type="SAM" id="MobiDB-lite"/>
    </source>
</evidence>
<proteinExistence type="predicted"/>
<feature type="compositionally biased region" description="Polar residues" evidence="2">
    <location>
        <begin position="265"/>
        <end position="277"/>
    </location>
</feature>
<keyword evidence="5" id="KW-1185">Reference proteome</keyword>
<evidence type="ECO:0000256" key="3">
    <source>
        <dbReference type="SAM" id="SignalP"/>
    </source>
</evidence>
<evidence type="ECO:0000313" key="4">
    <source>
        <dbReference type="EMBL" id="KNC55661.1"/>
    </source>
</evidence>
<evidence type="ECO:0000313" key="5">
    <source>
        <dbReference type="Proteomes" id="UP000054408"/>
    </source>
</evidence>
<organism evidence="4 5">
    <name type="scientific">Thecamonas trahens ATCC 50062</name>
    <dbReference type="NCBI Taxonomy" id="461836"/>
    <lineage>
        <taxon>Eukaryota</taxon>
        <taxon>Apusozoa</taxon>
        <taxon>Apusomonadida</taxon>
        <taxon>Apusomonadidae</taxon>
        <taxon>Thecamonas</taxon>
    </lineage>
</organism>
<feature type="signal peptide" evidence="3">
    <location>
        <begin position="1"/>
        <end position="18"/>
    </location>
</feature>
<keyword evidence="1" id="KW-0175">Coiled coil</keyword>
<dbReference type="EMBL" id="GL349439">
    <property type="protein sequence ID" value="KNC55661.1"/>
    <property type="molecule type" value="Genomic_DNA"/>
</dbReference>
<dbReference type="AlphaFoldDB" id="A0A0L0DUD3"/>
<feature type="region of interest" description="Disordered" evidence="2">
    <location>
        <begin position="261"/>
        <end position="289"/>
    </location>
</feature>
<feature type="chain" id="PRO_5005537460" evidence="3">
    <location>
        <begin position="19"/>
        <end position="416"/>
    </location>
</feature>
<accession>A0A0L0DUD3</accession>
<reference evidence="4 5" key="1">
    <citation type="submission" date="2010-05" db="EMBL/GenBank/DDBJ databases">
        <title>The Genome Sequence of Thecamonas trahens ATCC 50062.</title>
        <authorList>
            <consortium name="The Broad Institute Genome Sequencing Platform"/>
            <person name="Russ C."/>
            <person name="Cuomo C."/>
            <person name="Shea T."/>
            <person name="Young S.K."/>
            <person name="Zeng Q."/>
            <person name="Koehrsen M."/>
            <person name="Haas B."/>
            <person name="Borodovsky M."/>
            <person name="Guigo R."/>
            <person name="Alvarado L."/>
            <person name="Berlin A."/>
            <person name="Bochicchio J."/>
            <person name="Borenstein D."/>
            <person name="Chapman S."/>
            <person name="Chen Z."/>
            <person name="Freedman E."/>
            <person name="Gellesch M."/>
            <person name="Goldberg J."/>
            <person name="Griggs A."/>
            <person name="Gujja S."/>
            <person name="Heilman E."/>
            <person name="Heiman D."/>
            <person name="Hepburn T."/>
            <person name="Howarth C."/>
            <person name="Jen D."/>
            <person name="Larson L."/>
            <person name="Mehta T."/>
            <person name="Park D."/>
            <person name="Pearson M."/>
            <person name="Roberts A."/>
            <person name="Saif S."/>
            <person name="Shenoy N."/>
            <person name="Sisk P."/>
            <person name="Stolte C."/>
            <person name="Sykes S."/>
            <person name="Thomson T."/>
            <person name="Walk T."/>
            <person name="White J."/>
            <person name="Yandava C."/>
            <person name="Burger G."/>
            <person name="Gray M.W."/>
            <person name="Holland P.W.H."/>
            <person name="King N."/>
            <person name="Lang F.B.F."/>
            <person name="Roger A.J."/>
            <person name="Ruiz-Trillo I."/>
            <person name="Lander E."/>
            <person name="Nusbaum C."/>
        </authorList>
    </citation>
    <scope>NUCLEOTIDE SEQUENCE [LARGE SCALE GENOMIC DNA]</scope>
    <source>
        <strain evidence="4 5">ATCC 50062</strain>
    </source>
</reference>